<feature type="region of interest" description="Disordered" evidence="1">
    <location>
        <begin position="1527"/>
        <end position="1546"/>
    </location>
</feature>
<gene>
    <name evidence="6" type="ORF">Cvel_11580</name>
</gene>
<feature type="region of interest" description="Disordered" evidence="1">
    <location>
        <begin position="789"/>
        <end position="825"/>
    </location>
</feature>
<feature type="region of interest" description="Disordered" evidence="1">
    <location>
        <begin position="939"/>
        <end position="1127"/>
    </location>
</feature>
<feature type="region of interest" description="Disordered" evidence="1">
    <location>
        <begin position="2011"/>
        <end position="2033"/>
    </location>
</feature>
<dbReference type="Pfam" id="PF26601">
    <property type="entry name" value="zf-CHCC_ins"/>
    <property type="match status" value="1"/>
</dbReference>
<feature type="compositionally biased region" description="Basic and acidic residues" evidence="1">
    <location>
        <begin position="1116"/>
        <end position="1126"/>
    </location>
</feature>
<protein>
    <submittedName>
        <fullName evidence="6">Uncharacterized protein</fullName>
    </submittedName>
</protein>
<name>A0A0G4I729_9ALVE</name>
<feature type="domain" description="Putative CHCC zinc finger" evidence="4">
    <location>
        <begin position="1683"/>
        <end position="1714"/>
    </location>
</feature>
<dbReference type="PANTHER" id="PTHR10887">
    <property type="entry name" value="DNA2/NAM7 HELICASE FAMILY"/>
    <property type="match status" value="1"/>
</dbReference>
<dbReference type="Pfam" id="PF26600">
    <property type="entry name" value="zf-CHCC_shd"/>
    <property type="match status" value="1"/>
</dbReference>
<feature type="domain" description="Putative CHCC zinc finger" evidence="5">
    <location>
        <begin position="2094"/>
        <end position="2125"/>
    </location>
</feature>
<dbReference type="InterPro" id="IPR058254">
    <property type="entry name" value="zf-CHCC_shd"/>
</dbReference>
<reference evidence="6" key="1">
    <citation type="submission" date="2014-11" db="EMBL/GenBank/DDBJ databases">
        <authorList>
            <person name="Otto D Thomas"/>
            <person name="Naeem Raeece"/>
        </authorList>
    </citation>
    <scope>NUCLEOTIDE SEQUENCE</scope>
</reference>
<dbReference type="SUPFAM" id="SSF52540">
    <property type="entry name" value="P-loop containing nucleoside triphosphate hydrolases"/>
    <property type="match status" value="2"/>
</dbReference>
<dbReference type="Pfam" id="PF13087">
    <property type="entry name" value="AAA_12"/>
    <property type="match status" value="1"/>
</dbReference>
<feature type="domain" description="DNA2/NAM7 helicase-like C-terminal" evidence="3">
    <location>
        <begin position="1273"/>
        <end position="1520"/>
    </location>
</feature>
<evidence type="ECO:0000259" key="4">
    <source>
        <dbReference type="Pfam" id="PF26600"/>
    </source>
</evidence>
<dbReference type="VEuPathDB" id="CryptoDB:Cvel_11580"/>
<feature type="compositionally biased region" description="Polar residues" evidence="1">
    <location>
        <begin position="2013"/>
        <end position="2023"/>
    </location>
</feature>
<sequence>MPLQVTTGRKVPREEIRAVVLAALNRSEIDLVQSLEEGQREELASRITELRPVLSLYGTQLEAFAAGLFSSLHCTQGPPGTGKTYVGVCLVLALHTIRAAVQEWSGWRGRGVGLVVVLSYKNHALDEFLLDLLEASGGGGKHSQSLGYRGALIRCGKPEASMLERFGEGGVATQGEERAKKALGEAVLVLRESKKQAVGWHRTARTLEAELDSLLGSLVGMQTEEGNAVCPETLCRMLESSRLLFRRQDDMAGEENPSGGGIQKGDSAQHQLGGMASLLGEGWRVLLFCGHLQALLQRAAVFSERIVEGEGESLKKALPDCAFELLKSLGGDLSTLNNFRSELPELLKTLFEGQDHWKSSFFAPEQRPLFLFCMWVLGLQPPPKCEVEGCPMASEESRPYCTELHRCMAQGEQPDFSCKEVRVQAQVMTERGPAPLLFCRAHMCHEMVSGFRPNSNIPLATPCPDQALSCGGFCPGHACTVCAELSVEGKTASPAERGPICHLHRCASEGCNRLRALPLRFCERHSCVTCVEEWREGRRDSVETLDWNASRFCQRDRCCGRECPYGRRPGSMFCNEHLCRLCPENGRRQVDTRAHGSGLCEGHRCAFHLALCSSPRLQIALHQDAGLAVFSDFCAEHSCRVCIEEVALGRAERAEWVQELWPRNTCPHHPSCQDVNPDGSDCWELAVSQANFVQCTHHFEQAWQRSRGPALLPLPSHVPSKKRGNRNVTVPTSGKKKKNGKREKEKENRPKKPGTTPALQLDSTGQCCGIAKKSGKRCKSRRQDTASEPFFCVDHFDQKPDSDSESEEGDESQGASGEESETDSIPEELQPVPLQQAMQYSSTAASSSSSAPPPHSLPRFPQHPRPRVTPCPHLPDLPRPSLLKSGQCQWHLRKPGQKAGEARCPLRVLLPSDGDSVSNFGGNLCCPMHTERLQEEVREHAAAAMSASAGAEAGSGRGSLKQNCPQVLNAEAQHKHVPWSSPEASSKERQLAEGTRQEERRKEESARTGKENRGEKKGNNNTFEKSAPSEDAVENDAADHEGVEIADAVREDVHPDELSEDEVGWESDEEGGGVNEDLRRVREIADCDVGMGSDGGASEASDDSEEMQGEGGEGGKASDDKKKGHEEEDGDERLAFCIVQSWSWATDRRSRVESIFRLLRCLHSLVNELRVRCEPLIREKREEVSRAGAAAFKNACVVGATVVGAARRLEALRAAQPFAVVVEEACEVMEETLVSVLACKSVRKVGMIGDHRQLPAFVQNHWFNLEIACPSLKVSLFERLISGSALPEGARRGGNRMAPGVFQKQPFTILDEQRRMLTMIADITRQDYSDLVEIKDHPHTAEQHVGDALKRSKDFPDKHREQLRSLSRPWREKGECVPGMAEKIFFWNIENNQESRAVAGLSACNEREAESVAGLVEYLLLCGVSPGSISVITPYKGQKTLITKHLRDRKCLTFYRREDGPPPRSATVTVSTVDRYQGDENDVIILSLVRVRPGNRFVALPNRFIVACSRARIGFFIVGCLDAVTKSGRGGRERDGGGQADGPSHWRRFVESLQKGEGKSRERDGVGAQFPICCPLHGTEGGEESAGRGRREVKVAGEFPSKQTWTEFCTAPCEERLPACRHPCGLPCHWPTATLHNSECRVPVERPCSLHKEIELLCKDVCKPPHGSLERALEFFQCEVPDEYERPQCQHRLSLPCWEVREFENGVSEAPPCQVVVGDFVHPVCNHVFKKPKCHLRQKYEQQAPTCNTQVLHTRECGHEQRMPCHRHQKELDAPALCKEDVETKRPRCGHKLSLRCGNARQLLEWWSSHGHGSRCADGHAEAAVKCTEEYGPDESTDPDLKVPFLLGKPCGVPMSLELPCGHVTKSRCQETFQIAKGLREAPLCEEKVSFVSVCGHEAKGPCWVRDAIWDCSRFLDPYFEDGGSAAAAIVTDRRELPESALESAGNVLPEAIGKSPLSIEPHARGGLLCHQLTQLNLQKPACESQVNAKRFRCGHSVSVPCRLSAEVEKPQRGTTLEQSQRQADGVEGPRGNREVVDHGKAYCAPPAVPLLPPCKEQVDFLRPCSHLRKGLACDDAFLWVEYPNKRDECRDIVETRHPVCGHSIRVQCRLEGVLERWRPWGEREDQGVGEERGPPASLGVLEQVAGRITDPLTAEMGVGFVVNASKVTPEVTAFPPELRASDRDLLKCSQKVTLVRECGHEDTDVDCATAFGFIDCGPCRHEEGVECKECGGVSTFQCHELRRAGHQPRCRLKVKRECTLCRLNKVEVVCHETRAVCSSEVTWVRDCGHQLSWVCGREPDPRAATDMMADSQGPVLPCRECLIPLWKNALKMAEESIDKQEQLPSAREAEGTLGKDEWEFLQMAAVHAKEELSTIGHVESVEVFDFKHFRSSVQTKKQFFVGRLRAHLDALSEASIVREDPSRLVLPPPSLSDPSCLRTSFDLVFEKAQKNTGAAGPSSSSAAGLSASQHFKKQATQWGQATLLSLLSTASVQAEGDGVNAQGELMIVVGAALRHRVKDDLHLRSC</sequence>
<evidence type="ECO:0000259" key="5">
    <source>
        <dbReference type="Pfam" id="PF26601"/>
    </source>
</evidence>
<feature type="compositionally biased region" description="Basic and acidic residues" evidence="1">
    <location>
        <begin position="1037"/>
        <end position="1057"/>
    </location>
</feature>
<feature type="compositionally biased region" description="Basic and acidic residues" evidence="1">
    <location>
        <begin position="1076"/>
        <end position="1085"/>
    </location>
</feature>
<dbReference type="InterPro" id="IPR045055">
    <property type="entry name" value="DNA2/NAM7-like"/>
</dbReference>
<dbReference type="InterPro" id="IPR047187">
    <property type="entry name" value="SF1_C_Upf1"/>
</dbReference>
<dbReference type="InterPro" id="IPR041679">
    <property type="entry name" value="DNA2/NAM7-like_C"/>
</dbReference>
<dbReference type="InterPro" id="IPR027417">
    <property type="entry name" value="P-loop_NTPase"/>
</dbReference>
<proteinExistence type="predicted"/>
<feature type="compositionally biased region" description="Basic and acidic residues" evidence="1">
    <location>
        <begin position="985"/>
        <end position="1018"/>
    </location>
</feature>
<dbReference type="InterPro" id="IPR058255">
    <property type="entry name" value="zf-CHCC_ins"/>
</dbReference>
<organism evidence="6">
    <name type="scientific">Chromera velia CCMP2878</name>
    <dbReference type="NCBI Taxonomy" id="1169474"/>
    <lineage>
        <taxon>Eukaryota</taxon>
        <taxon>Sar</taxon>
        <taxon>Alveolata</taxon>
        <taxon>Colpodellida</taxon>
        <taxon>Chromeraceae</taxon>
        <taxon>Chromera</taxon>
    </lineage>
</organism>
<dbReference type="EMBL" id="CDMZ01005412">
    <property type="protein sequence ID" value="CEM52886.1"/>
    <property type="molecule type" value="Genomic_DNA"/>
</dbReference>
<feature type="compositionally biased region" description="Pro residues" evidence="1">
    <location>
        <begin position="851"/>
        <end position="878"/>
    </location>
</feature>
<dbReference type="GO" id="GO:0031048">
    <property type="term" value="P:regulatory ncRNA-mediated heterochromatin formation"/>
    <property type="evidence" value="ECO:0007669"/>
    <property type="project" value="TreeGrafter"/>
</dbReference>
<feature type="compositionally biased region" description="Acidic residues" evidence="1">
    <location>
        <begin position="1058"/>
        <end position="1071"/>
    </location>
</feature>
<dbReference type="CDD" id="cd18808">
    <property type="entry name" value="SF1_C_Upf1"/>
    <property type="match status" value="1"/>
</dbReference>
<dbReference type="GO" id="GO:0004386">
    <property type="term" value="F:helicase activity"/>
    <property type="evidence" value="ECO:0007669"/>
    <property type="project" value="InterPro"/>
</dbReference>
<evidence type="ECO:0000313" key="6">
    <source>
        <dbReference type="EMBL" id="CEM52886.1"/>
    </source>
</evidence>
<evidence type="ECO:0000259" key="3">
    <source>
        <dbReference type="Pfam" id="PF13087"/>
    </source>
</evidence>
<feature type="region of interest" description="Disordered" evidence="1">
    <location>
        <begin position="710"/>
        <end position="762"/>
    </location>
</feature>
<evidence type="ECO:0000256" key="1">
    <source>
        <dbReference type="SAM" id="MobiDB-lite"/>
    </source>
</evidence>
<feature type="region of interest" description="Disordered" evidence="1">
    <location>
        <begin position="837"/>
        <end position="882"/>
    </location>
</feature>
<feature type="compositionally biased region" description="Low complexity" evidence="1">
    <location>
        <begin position="841"/>
        <end position="850"/>
    </location>
</feature>
<evidence type="ECO:0000259" key="2">
    <source>
        <dbReference type="Pfam" id="PF13086"/>
    </source>
</evidence>
<dbReference type="PANTHER" id="PTHR10887:SF341">
    <property type="entry name" value="NFX1-TYPE ZINC FINGER-CONTAINING PROTEIN 1"/>
    <property type="match status" value="1"/>
</dbReference>
<dbReference type="GO" id="GO:0031380">
    <property type="term" value="C:nuclear RNA-directed RNA polymerase complex"/>
    <property type="evidence" value="ECO:0007669"/>
    <property type="project" value="TreeGrafter"/>
</dbReference>
<dbReference type="Gene3D" id="3.40.50.300">
    <property type="entry name" value="P-loop containing nucleotide triphosphate hydrolases"/>
    <property type="match status" value="3"/>
</dbReference>
<accession>A0A0G4I729</accession>
<feature type="domain" description="DNA2/NAM7 helicase helicase" evidence="2">
    <location>
        <begin position="1178"/>
        <end position="1259"/>
    </location>
</feature>
<feature type="compositionally biased region" description="Low complexity" evidence="1">
    <location>
        <begin position="942"/>
        <end position="954"/>
    </location>
</feature>
<dbReference type="InterPro" id="IPR041677">
    <property type="entry name" value="DNA2/NAM7_AAA_11"/>
</dbReference>
<dbReference type="Pfam" id="PF13086">
    <property type="entry name" value="AAA_11"/>
    <property type="match status" value="1"/>
</dbReference>